<protein>
    <submittedName>
        <fullName evidence="1">Uncharacterized protein</fullName>
    </submittedName>
</protein>
<evidence type="ECO:0000313" key="2">
    <source>
        <dbReference type="Proteomes" id="UP000708208"/>
    </source>
</evidence>
<evidence type="ECO:0000313" key="1">
    <source>
        <dbReference type="EMBL" id="CAG7829265.1"/>
    </source>
</evidence>
<accession>A0A8J2LV79</accession>
<gene>
    <name evidence="1" type="ORF">AFUS01_LOCUS39138</name>
</gene>
<dbReference type="Proteomes" id="UP000708208">
    <property type="component" value="Unassembled WGS sequence"/>
</dbReference>
<organism evidence="1 2">
    <name type="scientific">Allacma fusca</name>
    <dbReference type="NCBI Taxonomy" id="39272"/>
    <lineage>
        <taxon>Eukaryota</taxon>
        <taxon>Metazoa</taxon>
        <taxon>Ecdysozoa</taxon>
        <taxon>Arthropoda</taxon>
        <taxon>Hexapoda</taxon>
        <taxon>Collembola</taxon>
        <taxon>Symphypleona</taxon>
        <taxon>Sminthuridae</taxon>
        <taxon>Allacma</taxon>
    </lineage>
</organism>
<feature type="non-terminal residue" evidence="1">
    <location>
        <position position="1"/>
    </location>
</feature>
<keyword evidence="2" id="KW-1185">Reference proteome</keyword>
<proteinExistence type="predicted"/>
<reference evidence="1" key="1">
    <citation type="submission" date="2021-06" db="EMBL/GenBank/DDBJ databases">
        <authorList>
            <person name="Hodson N. C."/>
            <person name="Mongue J. A."/>
            <person name="Jaron S. K."/>
        </authorList>
    </citation>
    <scope>NUCLEOTIDE SEQUENCE</scope>
</reference>
<comment type="caution">
    <text evidence="1">The sequence shown here is derived from an EMBL/GenBank/DDBJ whole genome shotgun (WGS) entry which is preliminary data.</text>
</comment>
<dbReference type="AlphaFoldDB" id="A0A8J2LV79"/>
<name>A0A8J2LV79_9HEXA</name>
<sequence length="51" mass="5763">NSTKFYIFFEEPLAELDFIRSFKAAMVGDNGSIIIPCLTTVYDSMITPNLK</sequence>
<feature type="non-terminal residue" evidence="1">
    <location>
        <position position="51"/>
    </location>
</feature>
<dbReference type="EMBL" id="CAJVCH010550735">
    <property type="protein sequence ID" value="CAG7829265.1"/>
    <property type="molecule type" value="Genomic_DNA"/>
</dbReference>